<protein>
    <submittedName>
        <fullName evidence="1">Uncharacterized protein</fullName>
    </submittedName>
</protein>
<dbReference type="AlphaFoldDB" id="A0A0B6Y712"/>
<dbReference type="EMBL" id="HACG01004415">
    <property type="protein sequence ID" value="CEK51280.1"/>
    <property type="molecule type" value="Transcribed_RNA"/>
</dbReference>
<evidence type="ECO:0000313" key="1">
    <source>
        <dbReference type="EMBL" id="CEK51280.1"/>
    </source>
</evidence>
<reference evidence="1" key="1">
    <citation type="submission" date="2014-12" db="EMBL/GenBank/DDBJ databases">
        <title>Insight into the proteome of Arion vulgaris.</title>
        <authorList>
            <person name="Aradska J."/>
            <person name="Bulat T."/>
            <person name="Smidak R."/>
            <person name="Sarate P."/>
            <person name="Gangsoo J."/>
            <person name="Sialana F."/>
            <person name="Bilban M."/>
            <person name="Lubec G."/>
        </authorList>
    </citation>
    <scope>NUCLEOTIDE SEQUENCE</scope>
    <source>
        <tissue evidence="1">Skin</tissue>
    </source>
</reference>
<gene>
    <name evidence="1" type="primary">ORF13023</name>
</gene>
<sequence length="86" mass="9434">RGFSLFPGTTWYGPRGDANQNWGSSINYKCACGEVGMCSNGCYCDGKQTGTLTTDKGRIMNKSRLPVSKIEFTQSQKYKGRLILGP</sequence>
<feature type="non-terminal residue" evidence="1">
    <location>
        <position position="1"/>
    </location>
</feature>
<organism evidence="1">
    <name type="scientific">Arion vulgaris</name>
    <dbReference type="NCBI Taxonomy" id="1028688"/>
    <lineage>
        <taxon>Eukaryota</taxon>
        <taxon>Metazoa</taxon>
        <taxon>Spiralia</taxon>
        <taxon>Lophotrochozoa</taxon>
        <taxon>Mollusca</taxon>
        <taxon>Gastropoda</taxon>
        <taxon>Heterobranchia</taxon>
        <taxon>Euthyneura</taxon>
        <taxon>Panpulmonata</taxon>
        <taxon>Eupulmonata</taxon>
        <taxon>Stylommatophora</taxon>
        <taxon>Helicina</taxon>
        <taxon>Arionoidea</taxon>
        <taxon>Arionidae</taxon>
        <taxon>Arion</taxon>
    </lineage>
</organism>
<accession>A0A0B6Y712</accession>
<feature type="non-terminal residue" evidence="1">
    <location>
        <position position="86"/>
    </location>
</feature>
<name>A0A0B6Y712_9EUPU</name>
<proteinExistence type="predicted"/>